<protein>
    <submittedName>
        <fullName evidence="1">Uncharacterized protein</fullName>
    </submittedName>
</protein>
<evidence type="ECO:0000313" key="2">
    <source>
        <dbReference type="Proteomes" id="UP000324354"/>
    </source>
</evidence>
<accession>A0A5C0XQL5</accession>
<dbReference type="RefSeq" id="WP_011012024.1">
    <property type="nucleotide sequence ID" value="NC_003413.1"/>
</dbReference>
<dbReference type="AlphaFoldDB" id="A0A5C0XQL5"/>
<name>A0A5C0XQL5_PYRFU</name>
<reference evidence="1 2" key="1">
    <citation type="submission" date="2017-08" db="EMBL/GenBank/DDBJ databases">
        <title>Resequencing and Reannotation of the genome of Pyrococcus furiosus type strain DSM3638.</title>
        <authorList>
            <person name="Reichelt R.M."/>
            <person name="Bunk B."/>
        </authorList>
    </citation>
    <scope>NUCLEOTIDE SEQUENCE [LARGE SCALE GENOMIC DNA]</scope>
    <source>
        <strain evidence="1 2">DSM 3638</strain>
    </source>
</reference>
<dbReference type="Proteomes" id="UP000324354">
    <property type="component" value="Chromosome"/>
</dbReference>
<organism evidence="1 2">
    <name type="scientific">Pyrococcus furiosus (strain ATCC 43587 / DSM 3638 / JCM 8422 / Vc1)</name>
    <dbReference type="NCBI Taxonomy" id="186497"/>
    <lineage>
        <taxon>Archaea</taxon>
        <taxon>Methanobacteriati</taxon>
        <taxon>Methanobacteriota</taxon>
        <taxon>Thermococci</taxon>
        <taxon>Thermococcales</taxon>
        <taxon>Thermococcaceae</taxon>
        <taxon>Pyrococcus</taxon>
    </lineage>
</organism>
<proteinExistence type="predicted"/>
<sequence>MRKYIIVGILVLFLSSTTAYSTLGTLLGYVDGYKVFYSKYYKVTVVDSEGRVVWSIPLRYYSSAAIGKDFLIVANVDEDMYKVNVTIYLPKTNETFQYSFPIDRPKTIIKVVANGSYAVVGVSYTWMLYYFKREKLLWEGSLSIECGYEDYPYFTLHLSRNGFGYAISSDGCAVTYFSPNMWGAFLPNKNYCLSFVEGPPKNLSQVLGAEILTKCLVLKMKYKGKEKGIYFYRFGTYNVDNFTFKAEYTENTLANSEYLLAFYKDYIALFNCSGEVLRIKGTFNEVYLAGEGFALVKYRENEVYITLLTVEEKPEVRFIRAVLWK</sequence>
<dbReference type="EMBL" id="CP023154">
    <property type="protein sequence ID" value="QEK78558.1"/>
    <property type="molecule type" value="Genomic_DNA"/>
</dbReference>
<dbReference type="GeneID" id="41712697"/>
<dbReference type="OrthoDB" id="103646at2157"/>
<gene>
    <name evidence="1" type="ORF">PFDSM3638_04445</name>
</gene>
<dbReference type="GeneID" id="13301488"/>
<evidence type="ECO:0000313" key="1">
    <source>
        <dbReference type="EMBL" id="QEK78558.1"/>
    </source>
</evidence>